<sequence>MIDEVACLFMANVVNMWGLTRNIIINQNV</sequence>
<accession>A0A7I8I993</accession>
<protein>
    <submittedName>
        <fullName evidence="1">Uncharacterized protein</fullName>
    </submittedName>
</protein>
<evidence type="ECO:0000313" key="1">
    <source>
        <dbReference type="EMBL" id="CAA2613676.1"/>
    </source>
</evidence>
<organism evidence="1">
    <name type="scientific">Spirodela intermedia</name>
    <name type="common">Intermediate duckweed</name>
    <dbReference type="NCBI Taxonomy" id="51605"/>
    <lineage>
        <taxon>Eukaryota</taxon>
        <taxon>Viridiplantae</taxon>
        <taxon>Streptophyta</taxon>
        <taxon>Embryophyta</taxon>
        <taxon>Tracheophyta</taxon>
        <taxon>Spermatophyta</taxon>
        <taxon>Magnoliopsida</taxon>
        <taxon>Liliopsida</taxon>
        <taxon>Araceae</taxon>
        <taxon>Lemnoideae</taxon>
        <taxon>Spirodela</taxon>
    </lineage>
</organism>
<dbReference type="AlphaFoldDB" id="A0A7I8I993"/>
<dbReference type="EMBL" id="CACRZD030000001">
    <property type="protein sequence ID" value="CAA6653491.1"/>
    <property type="molecule type" value="Genomic_DNA"/>
</dbReference>
<keyword evidence="2" id="KW-1185">Reference proteome</keyword>
<name>A0A7I8I993_SPIIN</name>
<proteinExistence type="predicted"/>
<reference evidence="1 2" key="1">
    <citation type="submission" date="2019-12" db="EMBL/GenBank/DDBJ databases">
        <authorList>
            <person name="Scholz U."/>
            <person name="Mascher M."/>
            <person name="Fiebig A."/>
        </authorList>
    </citation>
    <scope>NUCLEOTIDE SEQUENCE</scope>
</reference>
<dbReference type="Proteomes" id="UP001189122">
    <property type="component" value="Unassembled WGS sequence"/>
</dbReference>
<dbReference type="EMBL" id="LR743588">
    <property type="protein sequence ID" value="CAA2613676.1"/>
    <property type="molecule type" value="Genomic_DNA"/>
</dbReference>
<gene>
    <name evidence="1" type="ORF">SI7747_01000081</name>
</gene>
<evidence type="ECO:0000313" key="2">
    <source>
        <dbReference type="Proteomes" id="UP001189122"/>
    </source>
</evidence>